<organism evidence="3 4">
    <name type="scientific">Tsukamurella pulmonis</name>
    <dbReference type="NCBI Taxonomy" id="47312"/>
    <lineage>
        <taxon>Bacteria</taxon>
        <taxon>Bacillati</taxon>
        <taxon>Actinomycetota</taxon>
        <taxon>Actinomycetes</taxon>
        <taxon>Mycobacteriales</taxon>
        <taxon>Tsukamurellaceae</taxon>
        <taxon>Tsukamurella</taxon>
    </lineage>
</organism>
<evidence type="ECO:0000256" key="1">
    <source>
        <dbReference type="SAM" id="MobiDB-lite"/>
    </source>
</evidence>
<reference evidence="4" key="1">
    <citation type="submission" date="2016-10" db="EMBL/GenBank/DDBJ databases">
        <authorList>
            <person name="Varghese N."/>
            <person name="Submissions S."/>
        </authorList>
    </citation>
    <scope>NUCLEOTIDE SEQUENCE [LARGE SCALE GENOMIC DNA]</scope>
    <source>
        <strain evidence="4">DSM 44142</strain>
    </source>
</reference>
<dbReference type="OrthoDB" id="4775062at2"/>
<name>A0A1H1HB81_9ACTN</name>
<evidence type="ECO:0000313" key="4">
    <source>
        <dbReference type="Proteomes" id="UP000183053"/>
    </source>
</evidence>
<dbReference type="AlphaFoldDB" id="A0A1H1HB81"/>
<dbReference type="STRING" id="47312.SAMN04489765_3991"/>
<dbReference type="RefSeq" id="WP_068528102.1">
    <property type="nucleotide sequence ID" value="NZ_AP025457.1"/>
</dbReference>
<gene>
    <name evidence="3" type="ORF">SAMN04489765_3991</name>
</gene>
<keyword evidence="2" id="KW-1133">Transmembrane helix</keyword>
<accession>A0A1H1HB81</accession>
<feature type="region of interest" description="Disordered" evidence="1">
    <location>
        <begin position="36"/>
        <end position="72"/>
    </location>
</feature>
<feature type="transmembrane region" description="Helical" evidence="2">
    <location>
        <begin position="6"/>
        <end position="25"/>
    </location>
</feature>
<dbReference type="Proteomes" id="UP000183053">
    <property type="component" value="Unassembled WGS sequence"/>
</dbReference>
<evidence type="ECO:0000313" key="3">
    <source>
        <dbReference type="EMBL" id="SDR22631.1"/>
    </source>
</evidence>
<keyword evidence="4" id="KW-1185">Reference proteome</keyword>
<sequence length="72" mass="7855">MGGEAVVLVVVIGATLAPIALAVVVRRRQKSGRWRGGFTPGYDPTTDNWATRVNAPPPANPDQSEIRDRHEY</sequence>
<dbReference type="EMBL" id="FNLF01000002">
    <property type="protein sequence ID" value="SDR22631.1"/>
    <property type="molecule type" value="Genomic_DNA"/>
</dbReference>
<proteinExistence type="predicted"/>
<protein>
    <submittedName>
        <fullName evidence="3">Uncharacterized protein</fullName>
    </submittedName>
</protein>
<evidence type="ECO:0000256" key="2">
    <source>
        <dbReference type="SAM" id="Phobius"/>
    </source>
</evidence>
<keyword evidence="2" id="KW-0472">Membrane</keyword>
<keyword evidence="2" id="KW-0812">Transmembrane</keyword>